<dbReference type="InterPro" id="IPR011040">
    <property type="entry name" value="Sialidase"/>
</dbReference>
<dbReference type="SUPFAM" id="SSF49899">
    <property type="entry name" value="Concanavalin A-like lectins/glucanases"/>
    <property type="match status" value="1"/>
</dbReference>
<evidence type="ECO:0000256" key="2">
    <source>
        <dbReference type="ARBA" id="ARBA00006285"/>
    </source>
</evidence>
<name>A0ABQ2QLY0_9ACTN</name>
<dbReference type="Gene3D" id="2.60.40.10">
    <property type="entry name" value="Immunoglobulins"/>
    <property type="match status" value="1"/>
</dbReference>
<dbReference type="InterPro" id="IPR029018">
    <property type="entry name" value="Hex-like_dom2"/>
</dbReference>
<feature type="domain" description="F5/8 type C" evidence="8">
    <location>
        <begin position="735"/>
        <end position="897"/>
    </location>
</feature>
<keyword evidence="5" id="KW-0378">Hydrolase</keyword>
<dbReference type="InterPro" id="IPR025705">
    <property type="entry name" value="Beta_hexosaminidase_sua/sub"/>
</dbReference>
<comment type="similarity">
    <text evidence="2">Belongs to the glycosyl hydrolase 20 family.</text>
</comment>
<dbReference type="PROSITE" id="PS50022">
    <property type="entry name" value="FA58C_3"/>
    <property type="match status" value="1"/>
</dbReference>
<proteinExistence type="inferred from homology"/>
<dbReference type="InterPro" id="IPR013783">
    <property type="entry name" value="Ig-like_fold"/>
</dbReference>
<protein>
    <recommendedName>
        <fullName evidence="3">beta-N-acetylhexosaminidase</fullName>
        <ecNumber evidence="3">3.2.1.52</ecNumber>
    </recommendedName>
</protein>
<dbReference type="InterPro" id="IPR008979">
    <property type="entry name" value="Galactose-bd-like_sf"/>
</dbReference>
<dbReference type="InterPro" id="IPR013320">
    <property type="entry name" value="ConA-like_dom_sf"/>
</dbReference>
<evidence type="ECO:0000259" key="8">
    <source>
        <dbReference type="PROSITE" id="PS50022"/>
    </source>
</evidence>
<dbReference type="InterPro" id="IPR000421">
    <property type="entry name" value="FA58C"/>
</dbReference>
<dbReference type="PANTHER" id="PTHR22600:SF57">
    <property type="entry name" value="BETA-N-ACETYLHEXOSAMINIDASE"/>
    <property type="match status" value="1"/>
</dbReference>
<dbReference type="SUPFAM" id="SSF55545">
    <property type="entry name" value="beta-N-acetylhexosaminidase-like domain"/>
    <property type="match status" value="1"/>
</dbReference>
<evidence type="ECO:0000256" key="4">
    <source>
        <dbReference type="ARBA" id="ARBA00022536"/>
    </source>
</evidence>
<dbReference type="InterPro" id="IPR036278">
    <property type="entry name" value="Sialidase_sf"/>
</dbReference>
<dbReference type="PRINTS" id="PR00738">
    <property type="entry name" value="GLHYDRLASE20"/>
</dbReference>
<keyword evidence="6" id="KW-0326">Glycosidase</keyword>
<dbReference type="SUPFAM" id="SSF49785">
    <property type="entry name" value="Galactose-binding domain-like"/>
    <property type="match status" value="1"/>
</dbReference>
<organism evidence="9 10">
    <name type="scientific">Streptosporangium pseudovulgare</name>
    <dbReference type="NCBI Taxonomy" id="35765"/>
    <lineage>
        <taxon>Bacteria</taxon>
        <taxon>Bacillati</taxon>
        <taxon>Actinomycetota</taxon>
        <taxon>Actinomycetes</taxon>
        <taxon>Streptosporangiales</taxon>
        <taxon>Streptosporangiaceae</taxon>
        <taxon>Streptosporangium</taxon>
    </lineage>
</organism>
<dbReference type="SUPFAM" id="SSF50939">
    <property type="entry name" value="Sialidases"/>
    <property type="match status" value="1"/>
</dbReference>
<dbReference type="Pfam" id="PF00728">
    <property type="entry name" value="Glyco_hydro_20"/>
    <property type="match status" value="2"/>
</dbReference>
<dbReference type="Gene3D" id="2.60.120.260">
    <property type="entry name" value="Galactose-binding domain-like"/>
    <property type="match status" value="1"/>
</dbReference>
<dbReference type="CDD" id="cd00110">
    <property type="entry name" value="LamG"/>
    <property type="match status" value="1"/>
</dbReference>
<evidence type="ECO:0000313" key="10">
    <source>
        <dbReference type="Proteomes" id="UP000611554"/>
    </source>
</evidence>
<dbReference type="Pfam" id="PF02210">
    <property type="entry name" value="Laminin_G_2"/>
    <property type="match status" value="1"/>
</dbReference>
<dbReference type="Proteomes" id="UP000611554">
    <property type="component" value="Unassembled WGS sequence"/>
</dbReference>
<evidence type="ECO:0000256" key="5">
    <source>
        <dbReference type="ARBA" id="ARBA00022801"/>
    </source>
</evidence>
<evidence type="ECO:0000256" key="6">
    <source>
        <dbReference type="ARBA" id="ARBA00023295"/>
    </source>
</evidence>
<dbReference type="Pfam" id="PF13088">
    <property type="entry name" value="BNR_2"/>
    <property type="match status" value="1"/>
</dbReference>
<gene>
    <name evidence="9" type="ORF">GCM10010140_16420</name>
</gene>
<evidence type="ECO:0000256" key="7">
    <source>
        <dbReference type="SAM" id="MobiDB-lite"/>
    </source>
</evidence>
<dbReference type="InterPro" id="IPR017853">
    <property type="entry name" value="GH"/>
</dbReference>
<reference evidence="10" key="1">
    <citation type="journal article" date="2019" name="Int. J. Syst. Evol. Microbiol.">
        <title>The Global Catalogue of Microorganisms (GCM) 10K type strain sequencing project: providing services to taxonomists for standard genome sequencing and annotation.</title>
        <authorList>
            <consortium name="The Broad Institute Genomics Platform"/>
            <consortium name="The Broad Institute Genome Sequencing Center for Infectious Disease"/>
            <person name="Wu L."/>
            <person name="Ma J."/>
        </authorList>
    </citation>
    <scope>NUCLEOTIDE SEQUENCE [LARGE SCALE GENOMIC DNA]</scope>
    <source>
        <strain evidence="10">JCM 3115</strain>
    </source>
</reference>
<evidence type="ECO:0000313" key="9">
    <source>
        <dbReference type="EMBL" id="GGP87727.1"/>
    </source>
</evidence>
<dbReference type="Pfam" id="PF24346">
    <property type="entry name" value="DUF7507"/>
    <property type="match status" value="1"/>
</dbReference>
<comment type="catalytic activity">
    <reaction evidence="1">
        <text>Hydrolysis of terminal non-reducing N-acetyl-D-hexosamine residues in N-acetyl-beta-D-hexosaminides.</text>
        <dbReference type="EC" id="3.2.1.52"/>
    </reaction>
</comment>
<evidence type="ECO:0000256" key="3">
    <source>
        <dbReference type="ARBA" id="ARBA00012663"/>
    </source>
</evidence>
<dbReference type="SUPFAM" id="SSF51445">
    <property type="entry name" value="(Trans)glycosidases"/>
    <property type="match status" value="1"/>
</dbReference>
<sequence length="1456" mass="154927">MVVTRSGTIVASYDGRHTVADLPSNIDNLVRISRDGGNTWSAQRVNRSGEYPAGFGDPSLAYNPATNRIFLFYAASLRTGFVASRTGTDHNDPYVVQADYSYSDDDGQTWKTKRITDQVKDPSWGGIFASSGRGLYVSAGRYKGRIVQQYNVLKSGQVYAVSAWTDDNGETWHHGDLIGPGTNENKVTDTSTGDLLLNVRANPYRLRAVSTDGGRTYSPLTRDTALRDPNDNGSIMRAYPNAPAGDPRSRWLISTNNDDPQIRMNTTVRLSCDDGQTWPISKVLDPGASAYSTADMLADGQVGVLYEREGYAKITFASFPVSELDGLCAPIAIPAGTALTADATTIVPVTVTNQQNDTLPAGAIALGGLDGVSGTAATPAVEPGRSITLDVPVRVGKDVPVRSIRLTGVYTAGGKSSTTVQAATIQPPAGPVTTVYRDTATHAFTGRELIDVTPDLAKVRALDNGSVSVTFTTTNANQTLPQVLFGASRNGVDDHEFLITINSGGRPYFEIRPSRAQGYLANHQSQVNVADGREHTVELRAGGGQTTFWLDGVKLYTAPRQVFFSALTNLENMTLGGVHFKTGKDSAPTDQWFFTGTISEVRIATTAPPASGPAPAPAVKIEPVLDVYRYNAPPGLGIKDQASYMVRVTNTGNVPLTSLTTTGNIDLSGCASSRLAPGDDIVCRSRTHTFTQNDVDARAYTPSVTVNATADGRPFTASDTGGTLALPAPFQLPPAPAPAPGPVDGCGTPARPVGVKANSEESFAHYGAEDTPATNVIDGNSGTFWSSGWSYGTREFPNAIVLDLGASAKVCALNYLPRQSNTNGNIGDYRVYVSDAPDDFGEPVVGGAFVSGTAAQTVYLPKAKNGRYVKLAAYGDIGANNTQTTTAAELSVRVVGRSALPAVIPAPTSMAAGPGPGFELKPDTPILTDAATREQGAYLASILAPATGFHLAAGPMVKGVGKKPAAVTLSAAGSADLGEQGYTLTADHKGVLITGHTAEGVFNGVQTLRQLLPPQINAPTVRQGAWTVPAVRVSDTPRFPVRGAMLDVGRRFYPVTDVKRLLDHMAAYKLNSFHFHLTEDQGWRIAIDAYPALTQVGGSGQSGIKPGTVDNGVAGPWFYTKEQYREIVDYAKARFIQVIPEIDGPGHMGAAMASVAGLNCNDTVIPVYTAFNRGPNLCLKDDRHLAGIKEFLTAVLADVAGQNPTSDYIHVGGDEADGTPNAQYRAYTEIANQAVAAAGKKVMAWNTWASGEALPEGAVLHNYGQENGELGLAAGVRTALANGNRILMSPADHTYLDIKYDSSVPYGLTWIQGRYLDLARAYRWDPNTVVPDPDGSGRLEVSDEQIYGVELALWADATNQNGPTTPWSDDKPFDPVSKYMDTMLFPRLPAVAEVAWSARLDRQGDPSLFEDFQSRVAQHALGWEYAGIRYYRAPDVPWLPAVSVSGKQAVTGGRMH</sequence>
<dbReference type="InterPro" id="IPR015883">
    <property type="entry name" value="Glyco_hydro_20_cat"/>
</dbReference>
<dbReference type="Pfam" id="PF02838">
    <property type="entry name" value="Glyco_hydro_20b"/>
    <property type="match status" value="1"/>
</dbReference>
<dbReference type="EC" id="3.2.1.52" evidence="3"/>
<dbReference type="InterPro" id="IPR055354">
    <property type="entry name" value="DUF7507"/>
</dbReference>
<keyword evidence="10" id="KW-1185">Reference proteome</keyword>
<dbReference type="Gene3D" id="3.30.379.10">
    <property type="entry name" value="Chitobiase/beta-hexosaminidase domain 2-like"/>
    <property type="match status" value="1"/>
</dbReference>
<dbReference type="InterPro" id="IPR015882">
    <property type="entry name" value="HEX_bac_N"/>
</dbReference>
<dbReference type="Gene3D" id="2.120.10.10">
    <property type="match status" value="1"/>
</dbReference>
<dbReference type="Pfam" id="PF00754">
    <property type="entry name" value="F5_F8_type_C"/>
    <property type="match status" value="1"/>
</dbReference>
<dbReference type="RefSeq" id="WP_189245859.1">
    <property type="nucleotide sequence ID" value="NZ_BMQJ01000003.1"/>
</dbReference>
<comment type="caution">
    <text evidence="9">The sequence shown here is derived from an EMBL/GenBank/DDBJ whole genome shotgun (WGS) entry which is preliminary data.</text>
</comment>
<dbReference type="EMBL" id="BMQJ01000003">
    <property type="protein sequence ID" value="GGP87727.1"/>
    <property type="molecule type" value="Genomic_DNA"/>
</dbReference>
<dbReference type="CDD" id="cd15482">
    <property type="entry name" value="Sialidase_non-viral"/>
    <property type="match status" value="1"/>
</dbReference>
<dbReference type="Gene3D" id="3.20.20.80">
    <property type="entry name" value="Glycosidases"/>
    <property type="match status" value="1"/>
</dbReference>
<evidence type="ECO:0000256" key="1">
    <source>
        <dbReference type="ARBA" id="ARBA00001231"/>
    </source>
</evidence>
<feature type="region of interest" description="Disordered" evidence="7">
    <location>
        <begin position="210"/>
        <end position="241"/>
    </location>
</feature>
<keyword evidence="4" id="KW-0245">EGF-like domain</keyword>
<dbReference type="Gene3D" id="2.60.120.200">
    <property type="match status" value="1"/>
</dbReference>
<accession>A0ABQ2QLY0</accession>
<dbReference type="PANTHER" id="PTHR22600">
    <property type="entry name" value="BETA-HEXOSAMINIDASE"/>
    <property type="match status" value="1"/>
</dbReference>
<dbReference type="InterPro" id="IPR001791">
    <property type="entry name" value="Laminin_G"/>
</dbReference>